<proteinExistence type="predicted"/>
<dbReference type="GO" id="GO:0016747">
    <property type="term" value="F:acyltransferase activity, transferring groups other than amino-acyl groups"/>
    <property type="evidence" value="ECO:0007669"/>
    <property type="project" value="InterPro"/>
</dbReference>
<dbReference type="PROSITE" id="PS51186">
    <property type="entry name" value="GNAT"/>
    <property type="match status" value="1"/>
</dbReference>
<feature type="domain" description="N-acetyltransferase" evidence="1">
    <location>
        <begin position="2"/>
        <end position="160"/>
    </location>
</feature>
<dbReference type="CDD" id="cd04301">
    <property type="entry name" value="NAT_SF"/>
    <property type="match status" value="1"/>
</dbReference>
<dbReference type="InterPro" id="IPR000182">
    <property type="entry name" value="GNAT_dom"/>
</dbReference>
<accession>A0A975SWF3</accession>
<evidence type="ECO:0000313" key="2">
    <source>
        <dbReference type="EMBL" id="QWZ07180.1"/>
    </source>
</evidence>
<name>A0A975SWF3_9ACTN</name>
<keyword evidence="3" id="KW-1185">Reference proteome</keyword>
<dbReference type="Pfam" id="PF13508">
    <property type="entry name" value="Acetyltransf_7"/>
    <property type="match status" value="1"/>
</dbReference>
<evidence type="ECO:0000259" key="1">
    <source>
        <dbReference type="PROSITE" id="PS51186"/>
    </source>
</evidence>
<gene>
    <name evidence="2" type="ORF">KRR39_17060</name>
</gene>
<reference evidence="2" key="1">
    <citation type="submission" date="2021-06" db="EMBL/GenBank/DDBJ databases">
        <title>Complete genome sequence of Nocardioides sp. G188.</title>
        <authorList>
            <person name="Im W.-T."/>
        </authorList>
    </citation>
    <scope>NUCLEOTIDE SEQUENCE</scope>
    <source>
        <strain evidence="2">G188</strain>
    </source>
</reference>
<evidence type="ECO:0000313" key="3">
    <source>
        <dbReference type="Proteomes" id="UP000683575"/>
    </source>
</evidence>
<dbReference type="AlphaFoldDB" id="A0A975SWF3"/>
<dbReference type="RefSeq" id="WP_216938691.1">
    <property type="nucleotide sequence ID" value="NZ_CP077062.1"/>
</dbReference>
<dbReference type="EMBL" id="CP077062">
    <property type="protein sequence ID" value="QWZ07180.1"/>
    <property type="molecule type" value="Genomic_DNA"/>
</dbReference>
<protein>
    <submittedName>
        <fullName evidence="2">GNAT family N-acetyltransferase</fullName>
    </submittedName>
</protein>
<organism evidence="2 3">
    <name type="scientific">Nocardioides panacis</name>
    <dbReference type="NCBI Taxonomy" id="2849501"/>
    <lineage>
        <taxon>Bacteria</taxon>
        <taxon>Bacillati</taxon>
        <taxon>Actinomycetota</taxon>
        <taxon>Actinomycetes</taxon>
        <taxon>Propionibacteriales</taxon>
        <taxon>Nocardioidaceae</taxon>
        <taxon>Nocardioides</taxon>
    </lineage>
</organism>
<dbReference type="KEGG" id="nps:KRR39_17060"/>
<dbReference type="Proteomes" id="UP000683575">
    <property type="component" value="Chromosome"/>
</dbReference>
<sequence>MRPIRDARPEDAAALAVVHADAWAVGYAGQFPADVLAAEVEYRRTAWDAGTVVASSSDDEVLLVAEDEEGVCGFVHGVPGQIGGLYVHPRAWGTGAAAALTEAVLPRIGGDDVVLWTLEGSGRARRFYGRTGWLLTGAVREREFLGGVTRRLVQYARRLP</sequence>